<dbReference type="InterPro" id="IPR036163">
    <property type="entry name" value="HMA_dom_sf"/>
</dbReference>
<name>A0A0C7GAA2_PARSO</name>
<gene>
    <name evidence="3" type="ORF">R28058_00431</name>
</gene>
<dbReference type="SUPFAM" id="SSF55008">
    <property type="entry name" value="HMA, heavy metal-associated domain"/>
    <property type="match status" value="1"/>
</dbReference>
<dbReference type="EMBL" id="CEKZ01000003">
    <property type="protein sequence ID" value="CEQ02234.1"/>
    <property type="molecule type" value="Genomic_DNA"/>
</dbReference>
<dbReference type="PROSITE" id="PS01047">
    <property type="entry name" value="HMA_1"/>
    <property type="match status" value="1"/>
</dbReference>
<dbReference type="InterPro" id="IPR006121">
    <property type="entry name" value="HMA_dom"/>
</dbReference>
<dbReference type="AlphaFoldDB" id="A0A0C7GAA2"/>
<dbReference type="CDD" id="cd00371">
    <property type="entry name" value="HMA"/>
    <property type="match status" value="1"/>
</dbReference>
<dbReference type="OrthoDB" id="9813965at2"/>
<protein>
    <submittedName>
        <fullName evidence="3">Heavy-metal transport/detoxification protein</fullName>
    </submittedName>
</protein>
<dbReference type="GO" id="GO:0046872">
    <property type="term" value="F:metal ion binding"/>
    <property type="evidence" value="ECO:0007669"/>
    <property type="project" value="UniProtKB-KW"/>
</dbReference>
<evidence type="ECO:0000259" key="2">
    <source>
        <dbReference type="PROSITE" id="PS50846"/>
    </source>
</evidence>
<evidence type="ECO:0000313" key="4">
    <source>
        <dbReference type="Proteomes" id="UP000049127"/>
    </source>
</evidence>
<feature type="domain" description="HMA" evidence="2">
    <location>
        <begin position="1"/>
        <end position="67"/>
    </location>
</feature>
<sequence length="70" mass="7927">MRKKLLVDGMSCMNCVRHLKDALEEDINGVKVIDISLDNKYAIIETDENVTNDMLNDVIVDLGYELKGIE</sequence>
<dbReference type="PROSITE" id="PS50846">
    <property type="entry name" value="HMA_2"/>
    <property type="match status" value="1"/>
</dbReference>
<evidence type="ECO:0000313" key="3">
    <source>
        <dbReference type="EMBL" id="CEQ02234.1"/>
    </source>
</evidence>
<dbReference type="Pfam" id="PF00403">
    <property type="entry name" value="HMA"/>
    <property type="match status" value="1"/>
</dbReference>
<dbReference type="InterPro" id="IPR017969">
    <property type="entry name" value="Heavy-metal-associated_CS"/>
</dbReference>
<accession>A0A0C7GAA2</accession>
<dbReference type="Gene3D" id="3.30.70.100">
    <property type="match status" value="1"/>
</dbReference>
<keyword evidence="1" id="KW-0479">Metal-binding</keyword>
<dbReference type="Proteomes" id="UP000049127">
    <property type="component" value="Unassembled WGS sequence"/>
</dbReference>
<dbReference type="RefSeq" id="WP_055335227.1">
    <property type="nucleotide sequence ID" value="NZ_CDNF01000003.1"/>
</dbReference>
<proteinExistence type="predicted"/>
<evidence type="ECO:0000256" key="1">
    <source>
        <dbReference type="ARBA" id="ARBA00022723"/>
    </source>
</evidence>
<organism evidence="3 4">
    <name type="scientific">Paraclostridium sordellii</name>
    <name type="common">Clostridium sordellii</name>
    <dbReference type="NCBI Taxonomy" id="1505"/>
    <lineage>
        <taxon>Bacteria</taxon>
        <taxon>Bacillati</taxon>
        <taxon>Bacillota</taxon>
        <taxon>Clostridia</taxon>
        <taxon>Peptostreptococcales</taxon>
        <taxon>Peptostreptococcaceae</taxon>
        <taxon>Paraclostridium</taxon>
    </lineage>
</organism>
<reference evidence="3 4" key="1">
    <citation type="submission" date="2015-01" db="EMBL/GenBank/DDBJ databases">
        <authorList>
            <person name="Aslett A.Martin."/>
            <person name="De Silva Nishadi"/>
        </authorList>
    </citation>
    <scope>NUCLEOTIDE SEQUENCE [LARGE SCALE GENOMIC DNA]</scope>
    <source>
        <strain evidence="3 4">R28058</strain>
    </source>
</reference>